<dbReference type="InterPro" id="IPR014017">
    <property type="entry name" value="DNA_helicase_UvrD-like_C"/>
</dbReference>
<comment type="catalytic activity">
    <reaction evidence="14">
        <text>ATP + H2O = ADP + phosphate + H(+)</text>
        <dbReference type="Rhea" id="RHEA:13065"/>
        <dbReference type="ChEBI" id="CHEBI:15377"/>
        <dbReference type="ChEBI" id="CHEBI:15378"/>
        <dbReference type="ChEBI" id="CHEBI:30616"/>
        <dbReference type="ChEBI" id="CHEBI:43474"/>
        <dbReference type="ChEBI" id="CHEBI:456216"/>
        <dbReference type="EC" id="5.6.2.4"/>
    </reaction>
</comment>
<evidence type="ECO:0000313" key="19">
    <source>
        <dbReference type="EMBL" id="MDS0223471.1"/>
    </source>
</evidence>
<evidence type="ECO:0000256" key="7">
    <source>
        <dbReference type="ARBA" id="ARBA00022839"/>
    </source>
</evidence>
<dbReference type="GO" id="GO:0000725">
    <property type="term" value="P:recombinational repair"/>
    <property type="evidence" value="ECO:0007669"/>
    <property type="project" value="TreeGrafter"/>
</dbReference>
<feature type="binding site" evidence="15">
    <location>
        <begin position="26"/>
        <end position="33"/>
    </location>
    <ligand>
        <name>ATP</name>
        <dbReference type="ChEBI" id="CHEBI:30616"/>
    </ligand>
</feature>
<gene>
    <name evidence="19" type="ORF">NDI54_19205</name>
</gene>
<dbReference type="InterPro" id="IPR014016">
    <property type="entry name" value="UvrD-like_ATP-bd"/>
</dbReference>
<dbReference type="Pfam" id="PF13361">
    <property type="entry name" value="UvrD_C"/>
    <property type="match status" value="2"/>
</dbReference>
<dbReference type="InterPro" id="IPR011604">
    <property type="entry name" value="PDDEXK-like_dom_sf"/>
</dbReference>
<accession>A0AAE4F374</accession>
<evidence type="ECO:0000256" key="6">
    <source>
        <dbReference type="ARBA" id="ARBA00022806"/>
    </source>
</evidence>
<keyword evidence="2" id="KW-0540">Nuclease</keyword>
<evidence type="ECO:0000256" key="11">
    <source>
        <dbReference type="ARBA" id="ARBA00023235"/>
    </source>
</evidence>
<evidence type="ECO:0000256" key="3">
    <source>
        <dbReference type="ARBA" id="ARBA00022741"/>
    </source>
</evidence>
<dbReference type="GO" id="GO:0004527">
    <property type="term" value="F:exonuclease activity"/>
    <property type="evidence" value="ECO:0007669"/>
    <property type="project" value="UniProtKB-KW"/>
</dbReference>
<dbReference type="GO" id="GO:0043138">
    <property type="term" value="F:3'-5' DNA helicase activity"/>
    <property type="evidence" value="ECO:0007669"/>
    <property type="project" value="UniProtKB-EC"/>
</dbReference>
<evidence type="ECO:0000256" key="15">
    <source>
        <dbReference type="PROSITE-ProRule" id="PRU00560"/>
    </source>
</evidence>
<dbReference type="Pfam" id="PF00580">
    <property type="entry name" value="UvrD-helicase"/>
    <property type="match status" value="1"/>
</dbReference>
<reference evidence="19 20" key="1">
    <citation type="submission" date="2022-06" db="EMBL/GenBank/DDBJ databases">
        <title>Haloarcula sp. a new haloarchaeum isolate from saline soil.</title>
        <authorList>
            <person name="Strakova D."/>
            <person name="Galisteo C."/>
            <person name="Sanchez-Porro C."/>
            <person name="Ventosa A."/>
        </authorList>
    </citation>
    <scope>NUCLEOTIDE SEQUENCE [LARGE SCALE GENOMIC DNA]</scope>
    <source>
        <strain evidence="19 20">S1AR25-5A</strain>
    </source>
</reference>
<dbReference type="PROSITE" id="PS51198">
    <property type="entry name" value="UVRD_HELICASE_ATP_BIND"/>
    <property type="match status" value="1"/>
</dbReference>
<dbReference type="PANTHER" id="PTHR11070:SF2">
    <property type="entry name" value="ATP-DEPENDENT DNA HELICASE SRS2"/>
    <property type="match status" value="1"/>
</dbReference>
<dbReference type="Proteomes" id="UP001253439">
    <property type="component" value="Unassembled WGS sequence"/>
</dbReference>
<organism evidence="19 20">
    <name type="scientific">Haloarcula terrestris</name>
    <dbReference type="NCBI Taxonomy" id="2950533"/>
    <lineage>
        <taxon>Archaea</taxon>
        <taxon>Methanobacteriati</taxon>
        <taxon>Methanobacteriota</taxon>
        <taxon>Stenosarchaea group</taxon>
        <taxon>Halobacteria</taxon>
        <taxon>Halobacteriales</taxon>
        <taxon>Haloarculaceae</taxon>
        <taxon>Haloarcula</taxon>
    </lineage>
</organism>
<evidence type="ECO:0000256" key="14">
    <source>
        <dbReference type="ARBA" id="ARBA00048988"/>
    </source>
</evidence>
<feature type="domain" description="UvrD-like helicase C-terminal" evidence="18">
    <location>
        <begin position="390"/>
        <end position="649"/>
    </location>
</feature>
<keyword evidence="8 15" id="KW-0067">ATP-binding</keyword>
<name>A0AAE4F374_9EURY</name>
<keyword evidence="20" id="KW-1185">Reference proteome</keyword>
<evidence type="ECO:0000256" key="13">
    <source>
        <dbReference type="ARBA" id="ARBA00034808"/>
    </source>
</evidence>
<dbReference type="Pfam" id="PF12705">
    <property type="entry name" value="PDDEXK_1"/>
    <property type="match status" value="1"/>
</dbReference>
<dbReference type="InterPro" id="IPR013986">
    <property type="entry name" value="DExx_box_DNA_helicase_dom_sf"/>
</dbReference>
<evidence type="ECO:0000313" key="20">
    <source>
        <dbReference type="Proteomes" id="UP001253439"/>
    </source>
</evidence>
<comment type="similarity">
    <text evidence="1">Belongs to the helicase family. UvrD subfamily.</text>
</comment>
<dbReference type="SUPFAM" id="SSF52540">
    <property type="entry name" value="P-loop containing nucleoside triphosphate hydrolases"/>
    <property type="match status" value="1"/>
</dbReference>
<keyword evidence="9" id="KW-0238">DNA-binding</keyword>
<dbReference type="Gene3D" id="3.40.50.300">
    <property type="entry name" value="P-loop containing nucleotide triphosphate hydrolases"/>
    <property type="match status" value="4"/>
</dbReference>
<dbReference type="EMBL" id="JAMQOM010000015">
    <property type="protein sequence ID" value="MDS0223471.1"/>
    <property type="molecule type" value="Genomic_DNA"/>
</dbReference>
<evidence type="ECO:0000256" key="8">
    <source>
        <dbReference type="ARBA" id="ARBA00022840"/>
    </source>
</evidence>
<dbReference type="InterPro" id="IPR038726">
    <property type="entry name" value="PDDEXK_AddAB-type"/>
</dbReference>
<comment type="catalytic activity">
    <reaction evidence="12">
        <text>Couples ATP hydrolysis with the unwinding of duplex DNA by translocating in the 3'-5' direction.</text>
        <dbReference type="EC" id="5.6.2.4"/>
    </reaction>
</comment>
<evidence type="ECO:0000256" key="5">
    <source>
        <dbReference type="ARBA" id="ARBA00022801"/>
    </source>
</evidence>
<dbReference type="InterPro" id="IPR027417">
    <property type="entry name" value="P-loop_NTPase"/>
</dbReference>
<keyword evidence="6 15" id="KW-0347">Helicase</keyword>
<comment type="caution">
    <text evidence="19">The sequence shown here is derived from an EMBL/GenBank/DDBJ whole genome shotgun (WGS) entry which is preliminary data.</text>
</comment>
<dbReference type="SUPFAM" id="SSF52980">
    <property type="entry name" value="Restriction endonuclease-like"/>
    <property type="match status" value="1"/>
</dbReference>
<evidence type="ECO:0000256" key="9">
    <source>
        <dbReference type="ARBA" id="ARBA00023125"/>
    </source>
</evidence>
<dbReference type="EC" id="5.6.2.4" evidence="13"/>
<feature type="compositionally biased region" description="Basic and acidic residues" evidence="16">
    <location>
        <begin position="205"/>
        <end position="218"/>
    </location>
</feature>
<proteinExistence type="inferred from homology"/>
<protein>
    <recommendedName>
        <fullName evidence="13">DNA 3'-5' helicase</fullName>
        <ecNumber evidence="13">5.6.2.4</ecNumber>
    </recommendedName>
</protein>
<dbReference type="Gene3D" id="3.90.320.10">
    <property type="match status" value="1"/>
</dbReference>
<evidence type="ECO:0000256" key="12">
    <source>
        <dbReference type="ARBA" id="ARBA00034617"/>
    </source>
</evidence>
<feature type="compositionally biased region" description="Basic and acidic residues" evidence="16">
    <location>
        <begin position="234"/>
        <end position="243"/>
    </location>
</feature>
<dbReference type="RefSeq" id="WP_310898001.1">
    <property type="nucleotide sequence ID" value="NZ_JAMQOM010000015.1"/>
</dbReference>
<keyword evidence="3 15" id="KW-0547">Nucleotide-binding</keyword>
<dbReference type="PANTHER" id="PTHR11070">
    <property type="entry name" value="UVRD / RECB / PCRA DNA HELICASE FAMILY MEMBER"/>
    <property type="match status" value="1"/>
</dbReference>
<dbReference type="GO" id="GO:0005524">
    <property type="term" value="F:ATP binding"/>
    <property type="evidence" value="ECO:0007669"/>
    <property type="project" value="UniProtKB-UniRule"/>
</dbReference>
<evidence type="ECO:0000256" key="10">
    <source>
        <dbReference type="ARBA" id="ARBA00023204"/>
    </source>
</evidence>
<evidence type="ECO:0000256" key="1">
    <source>
        <dbReference type="ARBA" id="ARBA00009922"/>
    </source>
</evidence>
<evidence type="ECO:0000259" key="17">
    <source>
        <dbReference type="PROSITE" id="PS51198"/>
    </source>
</evidence>
<feature type="region of interest" description="Disordered" evidence="16">
    <location>
        <begin position="201"/>
        <end position="243"/>
    </location>
</feature>
<feature type="domain" description="UvrD-like helicase ATP-binding" evidence="17">
    <location>
        <begin position="5"/>
        <end position="396"/>
    </location>
</feature>
<keyword evidence="4" id="KW-0227">DNA damage</keyword>
<dbReference type="Gene3D" id="1.10.486.10">
    <property type="entry name" value="PCRA, domain 4"/>
    <property type="match status" value="1"/>
</dbReference>
<dbReference type="Gene3D" id="1.10.10.160">
    <property type="match status" value="1"/>
</dbReference>
<evidence type="ECO:0000256" key="4">
    <source>
        <dbReference type="ARBA" id="ARBA00022763"/>
    </source>
</evidence>
<dbReference type="GO" id="GO:0003677">
    <property type="term" value="F:DNA binding"/>
    <property type="evidence" value="ECO:0007669"/>
    <property type="project" value="UniProtKB-KW"/>
</dbReference>
<dbReference type="InterPro" id="IPR011335">
    <property type="entry name" value="Restrct_endonuc-II-like"/>
</dbReference>
<keyword evidence="5 15" id="KW-0378">Hydrolase</keyword>
<feature type="compositionally biased region" description="Polar residues" evidence="16">
    <location>
        <begin position="220"/>
        <end position="232"/>
    </location>
</feature>
<dbReference type="AlphaFoldDB" id="A0AAE4F374"/>
<evidence type="ECO:0000259" key="18">
    <source>
        <dbReference type="PROSITE" id="PS51217"/>
    </source>
</evidence>
<dbReference type="PROSITE" id="PS51217">
    <property type="entry name" value="UVRD_HELICASE_CTER"/>
    <property type="match status" value="1"/>
</dbReference>
<keyword evidence="11" id="KW-0413">Isomerase</keyword>
<keyword evidence="10" id="KW-0234">DNA repair</keyword>
<dbReference type="InterPro" id="IPR000212">
    <property type="entry name" value="DNA_helicase_UvrD/REP"/>
</dbReference>
<sequence>MSDEPTPNEDQQQLIDETEGIYHVDAGAGTGKTFAITRRYANIVDQPDVEPEDILLVTFTRSAATEMRERIVEHCSYGMRELADAPIQTFHSYCHDLLDEHGYQAPTHLGIDDRITGGTQILEDSQLEDELFREFFGQFRDRHPEYNNIFRALSEPTEPLSLINELAAKGVFPTADGWYRDGAQHLLGDYETFKEYFDAQNQARNDGRKQSPLRDDLSRFGTNKTYRQSAPSKSDIRGGRGTKELDDSVAREVFEEDRDELLAFIHDCYFEYLEFALGRNYLNFGFLQLFAFVALCEEPTLRDRVGFEYVMVDEFQDSSEIQFKLALLLADTDNLCVVGDWKQSIYSFQYAAVENIAEFDTRLERFRSELNADSQRVEFGTDGITYIELKENYRSTQTLLDFSTNALTTPATSSESIDEPVGVDPLSSNAVFDETSIEAIHHADEHEAVLAKIQSIVGSTEYRIEDENGDPTPPSHGDIAVLTRTRDYGRELLAAAEEYGLPMAYDGEVELYRSDPAKLLLAWLRIVESDGDRGWAVVLERAGYTLDEIDAQLERESYPPAMTEFRETLRELEAVSSLARRVFDRYGLTGDYARELLAHIQSVHDATTLTRGDLIQFIERAIDQGSTHAINTTTDMDSVTVQTIHGAKGLEYPIVILANMNEGRFPPRGRTSGVLQYNEATGIRQRKVYAEEAEYPHVYDNWRYDVMRQCLPDNYDEERRLLYVAITRAESHVVFAGGSDPNTFLSELPVELTEGAPEIAASQPDESVQAQLPFSIATPDGPVGYSPHSLMDDSVFTESEANAGEADADEASGVDFGSQVHDFAEAYVLGESVSPSNPHEERIQALLDELNGELYTEEDAILPLEIDGQRVSITGIVDLVHITPDRVEIIDYKTDRSRRAQDEYRKQLSVYYHVLASEYPDREVTTSLFYSTSGELVSIEPMTKQTLRELVRDHQ</sequence>
<evidence type="ECO:0000256" key="2">
    <source>
        <dbReference type="ARBA" id="ARBA00022722"/>
    </source>
</evidence>
<evidence type="ECO:0000256" key="16">
    <source>
        <dbReference type="SAM" id="MobiDB-lite"/>
    </source>
</evidence>
<keyword evidence="7" id="KW-0269">Exonuclease</keyword>